<dbReference type="Proteomes" id="UP000694923">
    <property type="component" value="Unplaced"/>
</dbReference>
<evidence type="ECO:0000313" key="3">
    <source>
        <dbReference type="RefSeq" id="XP_008575808.1"/>
    </source>
</evidence>
<reference evidence="3" key="1">
    <citation type="submission" date="2025-08" db="UniProtKB">
        <authorList>
            <consortium name="RefSeq"/>
        </authorList>
    </citation>
    <scope>IDENTIFICATION</scope>
</reference>
<sequence length="167" mass="18696">MEAWNKRRKRKEKRERKERRKIAKKRHLPIPWPSLSFHFWRRRRKAQLSVRWGEATISINDRVTVSRSGVSLPAPASPPRPGSASSVETPRPAPRPASSQCPPSLGCCSGRPCGPAPRPTVVLMFLSADPIAPLLRNVSAVKRQTAEIAIFMEPQASYEVATKKVIT</sequence>
<keyword evidence="2" id="KW-1185">Reference proteome</keyword>
<evidence type="ECO:0000313" key="2">
    <source>
        <dbReference type="Proteomes" id="UP000694923"/>
    </source>
</evidence>
<organism evidence="2 3">
    <name type="scientific">Galeopterus variegatus</name>
    <name type="common">Malayan flying lemur</name>
    <name type="synonym">Cynocephalus variegatus</name>
    <dbReference type="NCBI Taxonomy" id="482537"/>
    <lineage>
        <taxon>Eukaryota</taxon>
        <taxon>Metazoa</taxon>
        <taxon>Chordata</taxon>
        <taxon>Craniata</taxon>
        <taxon>Vertebrata</taxon>
        <taxon>Euteleostomi</taxon>
        <taxon>Mammalia</taxon>
        <taxon>Eutheria</taxon>
        <taxon>Euarchontoglires</taxon>
        <taxon>Dermoptera</taxon>
        <taxon>Cynocephalidae</taxon>
        <taxon>Galeopterus</taxon>
    </lineage>
</organism>
<evidence type="ECO:0000256" key="1">
    <source>
        <dbReference type="SAM" id="MobiDB-lite"/>
    </source>
</evidence>
<protein>
    <submittedName>
        <fullName evidence="3">Atherin-like isoform X1</fullName>
    </submittedName>
</protein>
<feature type="region of interest" description="Disordered" evidence="1">
    <location>
        <begin position="1"/>
        <end position="27"/>
    </location>
</feature>
<dbReference type="GeneID" id="103594378"/>
<dbReference type="RefSeq" id="XP_008575808.1">
    <property type="nucleotide sequence ID" value="XM_008577586.1"/>
</dbReference>
<feature type="region of interest" description="Disordered" evidence="1">
    <location>
        <begin position="67"/>
        <end position="103"/>
    </location>
</feature>
<accession>A0ABM0R5B7</accession>
<name>A0ABM0R5B7_GALVR</name>
<proteinExistence type="predicted"/>
<gene>
    <name evidence="3" type="primary">LOC103594378</name>
</gene>